<dbReference type="PANTHER" id="PTHR37202">
    <property type="entry name" value="ANKYRIN REPEAT PROTEIN"/>
    <property type="match status" value="1"/>
</dbReference>
<feature type="compositionally biased region" description="Polar residues" evidence="1">
    <location>
        <begin position="165"/>
        <end position="175"/>
    </location>
</feature>
<reference evidence="2 3" key="1">
    <citation type="submission" date="2024-02" db="EMBL/GenBank/DDBJ databases">
        <title>High-quality chromosome-scale genome assembly of Pensacola bahiagrass (Paspalum notatum Flugge var. saurae).</title>
        <authorList>
            <person name="Vega J.M."/>
            <person name="Podio M."/>
            <person name="Orjuela J."/>
            <person name="Siena L.A."/>
            <person name="Pessino S.C."/>
            <person name="Combes M.C."/>
            <person name="Mariac C."/>
            <person name="Albertini E."/>
            <person name="Pupilli F."/>
            <person name="Ortiz J.P.A."/>
            <person name="Leblanc O."/>
        </authorList>
    </citation>
    <scope>NUCLEOTIDE SEQUENCE [LARGE SCALE GENOMIC DNA]</scope>
    <source>
        <strain evidence="2">R1</strain>
        <tissue evidence="2">Leaf</tissue>
    </source>
</reference>
<accession>A0AAQ3ST88</accession>
<dbReference type="EMBL" id="CP144746">
    <property type="protein sequence ID" value="WVZ60513.1"/>
    <property type="molecule type" value="Genomic_DNA"/>
</dbReference>
<sequence>MSGREVREYTNLSDPKDRKYGKGKDKIDDEDITFQRMVAKMQEVAGERGGYLHGRGALDSDDLLYLKEQMEAEEDAERLLRRTEKRAFAAFKISFINIITPPILADSTPAVPVALRVEPKPKSDIRQQDLLKNIVGIKPKRPKVSSPSQPTDSNKPKQGEEDSVSKLSSLQNQSGPHVGEKGSSHGTVSADHTMSRPGETREAMPGNTAGSLLGLAYESSDDE</sequence>
<dbReference type="Proteomes" id="UP001341281">
    <property type="component" value="Chromosome 02"/>
</dbReference>
<keyword evidence="3" id="KW-1185">Reference proteome</keyword>
<feature type="region of interest" description="Disordered" evidence="1">
    <location>
        <begin position="124"/>
        <end position="223"/>
    </location>
</feature>
<protein>
    <submittedName>
        <fullName evidence="2">Uncharacterized protein</fullName>
    </submittedName>
</protein>
<feature type="compositionally biased region" description="Basic and acidic residues" evidence="1">
    <location>
        <begin position="154"/>
        <end position="164"/>
    </location>
</feature>
<proteinExistence type="predicted"/>
<dbReference type="AlphaFoldDB" id="A0AAQ3ST88"/>
<name>A0AAQ3ST88_PASNO</name>
<evidence type="ECO:0000313" key="2">
    <source>
        <dbReference type="EMBL" id="WVZ60513.1"/>
    </source>
</evidence>
<dbReference type="PANTHER" id="PTHR37202:SF1">
    <property type="entry name" value="ANKYRIN REPEAT PROTEIN"/>
    <property type="match status" value="1"/>
</dbReference>
<evidence type="ECO:0000313" key="3">
    <source>
        <dbReference type="Proteomes" id="UP001341281"/>
    </source>
</evidence>
<evidence type="ECO:0000256" key="1">
    <source>
        <dbReference type="SAM" id="MobiDB-lite"/>
    </source>
</evidence>
<feature type="region of interest" description="Disordered" evidence="1">
    <location>
        <begin position="1"/>
        <end position="25"/>
    </location>
</feature>
<gene>
    <name evidence="2" type="ORF">U9M48_010524</name>
</gene>
<organism evidence="2 3">
    <name type="scientific">Paspalum notatum var. saurae</name>
    <dbReference type="NCBI Taxonomy" id="547442"/>
    <lineage>
        <taxon>Eukaryota</taxon>
        <taxon>Viridiplantae</taxon>
        <taxon>Streptophyta</taxon>
        <taxon>Embryophyta</taxon>
        <taxon>Tracheophyta</taxon>
        <taxon>Spermatophyta</taxon>
        <taxon>Magnoliopsida</taxon>
        <taxon>Liliopsida</taxon>
        <taxon>Poales</taxon>
        <taxon>Poaceae</taxon>
        <taxon>PACMAD clade</taxon>
        <taxon>Panicoideae</taxon>
        <taxon>Andropogonodae</taxon>
        <taxon>Paspaleae</taxon>
        <taxon>Paspalinae</taxon>
        <taxon>Paspalum</taxon>
    </lineage>
</organism>